<name>A0A7E5X0K5_TRINI</name>
<dbReference type="RefSeq" id="XP_026746698.1">
    <property type="nucleotide sequence ID" value="XM_026890897.1"/>
</dbReference>
<feature type="compositionally biased region" description="Acidic residues" evidence="1">
    <location>
        <begin position="92"/>
        <end position="116"/>
    </location>
</feature>
<dbReference type="Pfam" id="PF13843">
    <property type="entry name" value="DDE_Tnp_1_7"/>
    <property type="match status" value="1"/>
</dbReference>
<organism evidence="3 4">
    <name type="scientific">Trichoplusia ni</name>
    <name type="common">Cabbage looper</name>
    <dbReference type="NCBI Taxonomy" id="7111"/>
    <lineage>
        <taxon>Eukaryota</taxon>
        <taxon>Metazoa</taxon>
        <taxon>Ecdysozoa</taxon>
        <taxon>Arthropoda</taxon>
        <taxon>Hexapoda</taxon>
        <taxon>Insecta</taxon>
        <taxon>Pterygota</taxon>
        <taxon>Neoptera</taxon>
        <taxon>Endopterygota</taxon>
        <taxon>Lepidoptera</taxon>
        <taxon>Glossata</taxon>
        <taxon>Ditrysia</taxon>
        <taxon>Noctuoidea</taxon>
        <taxon>Noctuidae</taxon>
        <taxon>Plusiinae</taxon>
        <taxon>Trichoplusia</taxon>
    </lineage>
</organism>
<evidence type="ECO:0000313" key="3">
    <source>
        <dbReference type="Proteomes" id="UP000322000"/>
    </source>
</evidence>
<evidence type="ECO:0000256" key="1">
    <source>
        <dbReference type="SAM" id="MobiDB-lite"/>
    </source>
</evidence>
<dbReference type="OrthoDB" id="10057959at2759"/>
<dbReference type="PANTHER" id="PTHR46599">
    <property type="entry name" value="PIGGYBAC TRANSPOSABLE ELEMENT-DERIVED PROTEIN 4"/>
    <property type="match status" value="1"/>
</dbReference>
<dbReference type="PANTHER" id="PTHR46599:SF6">
    <property type="entry name" value="DUAL SPECIFICITY PHOSPHATASE 26"/>
    <property type="match status" value="1"/>
</dbReference>
<feature type="domain" description="PiggyBac transposable element-derived protein" evidence="2">
    <location>
        <begin position="204"/>
        <end position="560"/>
    </location>
</feature>
<dbReference type="InParanoid" id="A0A7E5X0K5"/>
<dbReference type="Proteomes" id="UP000322000">
    <property type="component" value="Unplaced"/>
</dbReference>
<gene>
    <name evidence="4" type="primary">LOC113507956</name>
</gene>
<keyword evidence="3" id="KW-1185">Reference proteome</keyword>
<accession>A0A7E5X0K5</accession>
<dbReference type="AlphaFoldDB" id="A0A7E5X0K5"/>
<feature type="compositionally biased region" description="Basic and acidic residues" evidence="1">
    <location>
        <begin position="82"/>
        <end position="91"/>
    </location>
</feature>
<sequence length="685" mass="78645">MNGNNKLLNLGSFWLELADTLTHAGFPSNGSAYGGSLEGELRLKKFSGPAETVPSKDVRLYQTSPWAVRLDKQQREMASQSEEERISRWLEGEDTDPSDIAESDPEDRILEEDWLEESQHDTDTEQEGNSTEPDLERGMISTHESDIDSDDDIPLSSLRDQYYTSKNGTKWKKTPYPVTRTRTCNILTERAGPKDAAKNAKSELECFELYFDQSVIEILVNSTNIYIEHVKSKFSRDRDAKLTDILEIKAFLGILFVMGVHKSGRRNLEDFWNTTRGTGTELIYLVMSLKRFRFLLRTIRFDNIRDRDVRKQHDKLAPVRDIFEKLVANFQKYFVPGEYMTLDEQLVAFRGLCPFRQYIPNKPAKYGIKIFLLADAKVPYSYNMEIYAGAQPPGPYEQSNKVVDIVNRMLTPVNNSSRNVTMDNWFTNIEQCTELLNKKITVVGTLKKNKPQIPESFKLTKHRCKNDSIFGFQKEGTLVSYVPKKNKVVLMYSSMHYDGNIDLTTGEKRKPEIITFYNNTKYGVDIVDKMCGSYDVSRNSRRWPLTVFFDMMNISAINGYVVYIINKGYTNKPRKDYLYEIGFHLVAPCIKRRITVECIPKSLKIKGKLLLGLNDPSELNPGPAQPSNTGRVGKCSFCGRARNKSTRKLCYICNKWICPDHQVLLCPDCAKNEEMEVEDMTDQEI</sequence>
<proteinExistence type="predicted"/>
<evidence type="ECO:0000259" key="2">
    <source>
        <dbReference type="Pfam" id="PF13843"/>
    </source>
</evidence>
<dbReference type="InterPro" id="IPR029526">
    <property type="entry name" value="PGBD"/>
</dbReference>
<reference evidence="4" key="1">
    <citation type="submission" date="2025-08" db="UniProtKB">
        <authorList>
            <consortium name="RefSeq"/>
        </authorList>
    </citation>
    <scope>IDENTIFICATION</scope>
</reference>
<dbReference type="KEGG" id="tnl:113507956"/>
<evidence type="ECO:0000313" key="4">
    <source>
        <dbReference type="RefSeq" id="XP_026746698.1"/>
    </source>
</evidence>
<protein>
    <submittedName>
        <fullName evidence="4">PiggyBac transposable element-derived protein 3-like</fullName>
    </submittedName>
</protein>
<feature type="region of interest" description="Disordered" evidence="1">
    <location>
        <begin position="72"/>
        <end position="138"/>
    </location>
</feature>
<dbReference type="GeneID" id="113507956"/>